<gene>
    <name evidence="1" type="ORF">PhCBS80983_g06382</name>
</gene>
<sequence>MSMPNMNDMEGFPGPGIQTTEVRTVPNVFKYKRNAKNGVTLNFQPSSQVRFEPTNGSQEVRPGGKVSFKIADEKRFWLVNETLHKYRVVGYSGGNPVQVGTATYKLCQSGTDAAWKRQSVLIGGRIIEDLNNYNLFTAHENALSSWETKQHLGMCEYYSTEEDDRSDLIAKNNTYTVPGTSLSFYQNDITFPLALVKGGVTHKLTAEVDVKTVFPDKTGIDPFRIVENELICQFAEPTAEFYGFVLGLIQKQHALAIPMQLVWSQEFDGSDTRVQQLSLVTGEQTSISSLMLVTTDKDREDVDKLNYSDDAYIRTVSFQVGTQRFPEGKSISNGSLRDGDKVTIDPEMYALSQRNKDFNNIAFAPTLKDMQGWTQNGKKIKHWSLRQNFKQTPDMIGGGLQTLADGRILINISQYPNPPEITPDFNAGVQVVDNPGNQAVDPPVARTYKNVPYPSFKGKTFHVFWPTDHEMLIDYSGVRLVPA</sequence>
<organism evidence="1 2">
    <name type="scientific">Powellomyces hirtus</name>
    <dbReference type="NCBI Taxonomy" id="109895"/>
    <lineage>
        <taxon>Eukaryota</taxon>
        <taxon>Fungi</taxon>
        <taxon>Fungi incertae sedis</taxon>
        <taxon>Chytridiomycota</taxon>
        <taxon>Chytridiomycota incertae sedis</taxon>
        <taxon>Chytridiomycetes</taxon>
        <taxon>Spizellomycetales</taxon>
        <taxon>Powellomycetaceae</taxon>
        <taxon>Powellomyces</taxon>
    </lineage>
</organism>
<proteinExistence type="predicted"/>
<dbReference type="Proteomes" id="UP000318582">
    <property type="component" value="Unassembled WGS sequence"/>
</dbReference>
<name>A0A507DMQ0_9FUNG</name>
<evidence type="ECO:0000313" key="1">
    <source>
        <dbReference type="EMBL" id="TPX52989.1"/>
    </source>
</evidence>
<reference evidence="1 2" key="1">
    <citation type="journal article" date="2019" name="Sci. Rep.">
        <title>Comparative genomics of chytrid fungi reveal insights into the obligate biotrophic and pathogenic lifestyle of Synchytrium endobioticum.</title>
        <authorList>
            <person name="van de Vossenberg B.T.L.H."/>
            <person name="Warris S."/>
            <person name="Nguyen H.D.T."/>
            <person name="van Gent-Pelzer M.P.E."/>
            <person name="Joly D.L."/>
            <person name="van de Geest H.C."/>
            <person name="Bonants P.J.M."/>
            <person name="Smith D.S."/>
            <person name="Levesque C.A."/>
            <person name="van der Lee T.A.J."/>
        </authorList>
    </citation>
    <scope>NUCLEOTIDE SEQUENCE [LARGE SCALE GENOMIC DNA]</scope>
    <source>
        <strain evidence="1 2">CBS 809.83</strain>
    </source>
</reference>
<keyword evidence="2" id="KW-1185">Reference proteome</keyword>
<evidence type="ECO:0000313" key="2">
    <source>
        <dbReference type="Proteomes" id="UP000318582"/>
    </source>
</evidence>
<comment type="caution">
    <text evidence="1">The sequence shown here is derived from an EMBL/GenBank/DDBJ whole genome shotgun (WGS) entry which is preliminary data.</text>
</comment>
<protein>
    <submittedName>
        <fullName evidence="1">Uncharacterized protein</fullName>
    </submittedName>
</protein>
<accession>A0A507DMQ0</accession>
<dbReference type="EMBL" id="QEAQ01000263">
    <property type="protein sequence ID" value="TPX52989.1"/>
    <property type="molecule type" value="Genomic_DNA"/>
</dbReference>
<dbReference type="AlphaFoldDB" id="A0A507DMQ0"/>